<feature type="transmembrane region" description="Helical" evidence="7">
    <location>
        <begin position="388"/>
        <end position="407"/>
    </location>
</feature>
<feature type="transmembrane region" description="Helical" evidence="7">
    <location>
        <begin position="169"/>
        <end position="187"/>
    </location>
</feature>
<evidence type="ECO:0000256" key="4">
    <source>
        <dbReference type="ARBA" id="ARBA00022692"/>
    </source>
</evidence>
<dbReference type="SUPFAM" id="SSF103473">
    <property type="entry name" value="MFS general substrate transporter"/>
    <property type="match status" value="1"/>
</dbReference>
<feature type="transmembrane region" description="Helical" evidence="7">
    <location>
        <begin position="507"/>
        <end position="527"/>
    </location>
</feature>
<dbReference type="GO" id="GO:0000329">
    <property type="term" value="C:fungal-type vacuole membrane"/>
    <property type="evidence" value="ECO:0007669"/>
    <property type="project" value="TreeGrafter"/>
</dbReference>
<evidence type="ECO:0000256" key="7">
    <source>
        <dbReference type="SAM" id="Phobius"/>
    </source>
</evidence>
<feature type="transmembrane region" description="Helical" evidence="7">
    <location>
        <begin position="111"/>
        <end position="131"/>
    </location>
</feature>
<feature type="transmembrane region" description="Helical" evidence="7">
    <location>
        <begin position="439"/>
        <end position="458"/>
    </location>
</feature>
<feature type="transmembrane region" description="Helical" evidence="7">
    <location>
        <begin position="199"/>
        <end position="222"/>
    </location>
</feature>
<keyword evidence="5 7" id="KW-1133">Transmembrane helix</keyword>
<organism evidence="8 9">
    <name type="scientific">Morchella conica CCBAS932</name>
    <dbReference type="NCBI Taxonomy" id="1392247"/>
    <lineage>
        <taxon>Eukaryota</taxon>
        <taxon>Fungi</taxon>
        <taxon>Dikarya</taxon>
        <taxon>Ascomycota</taxon>
        <taxon>Pezizomycotina</taxon>
        <taxon>Pezizomycetes</taxon>
        <taxon>Pezizales</taxon>
        <taxon>Morchellaceae</taxon>
        <taxon>Morchella</taxon>
    </lineage>
</organism>
<keyword evidence="4 7" id="KW-0812">Transmembrane</keyword>
<dbReference type="PANTHER" id="PTHR20772">
    <property type="entry name" value="PROTEIN FMP42"/>
    <property type="match status" value="1"/>
</dbReference>
<comment type="subcellular location">
    <subcellularLocation>
        <location evidence="1">Membrane</location>
        <topology evidence="1">Multi-pass membrane protein</topology>
    </subcellularLocation>
</comment>
<dbReference type="FunCoup" id="A0A3N4L443">
    <property type="interactions" value="46"/>
</dbReference>
<dbReference type="Proteomes" id="UP000277580">
    <property type="component" value="Unassembled WGS sequence"/>
</dbReference>
<evidence type="ECO:0000313" key="8">
    <source>
        <dbReference type="EMBL" id="RPB16538.1"/>
    </source>
</evidence>
<accession>A0A3N4L443</accession>
<evidence type="ECO:0000313" key="9">
    <source>
        <dbReference type="Proteomes" id="UP000277580"/>
    </source>
</evidence>
<dbReference type="OrthoDB" id="330047at2759"/>
<dbReference type="Gene3D" id="1.20.1250.20">
    <property type="entry name" value="MFS general substrate transporter like domains"/>
    <property type="match status" value="1"/>
</dbReference>
<dbReference type="AlphaFoldDB" id="A0A3N4L443"/>
<keyword evidence="3" id="KW-0813">Transport</keyword>
<proteinExistence type="inferred from homology"/>
<feature type="transmembrane region" description="Helical" evidence="7">
    <location>
        <begin position="470"/>
        <end position="487"/>
    </location>
</feature>
<evidence type="ECO:0000256" key="1">
    <source>
        <dbReference type="ARBA" id="ARBA00004141"/>
    </source>
</evidence>
<gene>
    <name evidence="8" type="ORF">P167DRAFT_570309</name>
</gene>
<dbReference type="InterPro" id="IPR036259">
    <property type="entry name" value="MFS_trans_sf"/>
</dbReference>
<protein>
    <submittedName>
        <fullName evidence="8">MFS general substrate transporter</fullName>
    </submittedName>
</protein>
<dbReference type="STRING" id="1392247.A0A3N4L443"/>
<dbReference type="GO" id="GO:0022857">
    <property type="term" value="F:transmembrane transporter activity"/>
    <property type="evidence" value="ECO:0007669"/>
    <property type="project" value="InterPro"/>
</dbReference>
<dbReference type="PANTHER" id="PTHR20772:SF2">
    <property type="entry name" value="PROTEIN FMP42"/>
    <property type="match status" value="1"/>
</dbReference>
<dbReference type="InParanoid" id="A0A3N4L443"/>
<comment type="similarity">
    <text evidence="2">Belongs to the SLC43A transporter (TC 2.A.1.44) family.</text>
</comment>
<name>A0A3N4L443_9PEZI</name>
<keyword evidence="6 7" id="KW-0472">Membrane</keyword>
<dbReference type="InterPro" id="IPR052599">
    <property type="entry name" value="SLC43A_AATransporter"/>
</dbReference>
<evidence type="ECO:0000256" key="2">
    <source>
        <dbReference type="ARBA" id="ARBA00006595"/>
    </source>
</evidence>
<feature type="transmembrane region" description="Helical" evidence="7">
    <location>
        <begin position="138"/>
        <end position="157"/>
    </location>
</feature>
<feature type="transmembrane region" description="Helical" evidence="7">
    <location>
        <begin position="234"/>
        <end position="252"/>
    </location>
</feature>
<keyword evidence="9" id="KW-1185">Reference proteome</keyword>
<feature type="transmembrane region" description="Helical" evidence="7">
    <location>
        <begin position="56"/>
        <end position="76"/>
    </location>
</feature>
<evidence type="ECO:0000256" key="6">
    <source>
        <dbReference type="ARBA" id="ARBA00023136"/>
    </source>
</evidence>
<sequence length="561" mass="61583">MTSQSSTVAENRLHASIQDQQSTTLNGGKYDGGVRPGKVPPVGAFEVSRTIRVVQVGVATIYCLLAAGVVFGYAALKPVMIKEGIYREHCTEHELAKNVHVCFEQEIRLNFMFTVAAVATNVCALLVGAILDQYGPRVSGMIGSVLFALGCLGFGFADKIHSYSVDPYPIAYFLLAVGGPFIFIPSFHLSNAFPTHSGLVLSMLTGAFDSSSAIFLLYRIVYEKTGGRVGLQEWFLGYLIVPAFIFVMQVLVMPVRSYKTVVELVRQVEVEEELLEEEDSDYEQDEVEVRIRRQHHESVIGEIDSLLGGKNAAEESERRREKRHEGSGVWGAMHGRPVTKQIASGWFVLIALFTIIQMTRINYFVATIRSQYEFLFHSYSKAVEINEFFDIALPVGGVLAVPFIGLILDSFSTLSVLSILVTMAAAIGALGLVERSYMAALAGIIGFVIYRPFYYTAVSDYTAKVFGFKTFGKIYGLVICLAGLFNFSQAGLDALTFKVFHKDPRPVNSGLLVAAVAIGIALVLYVWRTGRKIKRFRLGLEAERAEPTVMPGGSLNGYGGV</sequence>
<dbReference type="Pfam" id="PF07690">
    <property type="entry name" value="MFS_1"/>
    <property type="match status" value="1"/>
</dbReference>
<dbReference type="EMBL" id="ML119108">
    <property type="protein sequence ID" value="RPB16538.1"/>
    <property type="molecule type" value="Genomic_DNA"/>
</dbReference>
<dbReference type="InterPro" id="IPR011701">
    <property type="entry name" value="MFS"/>
</dbReference>
<evidence type="ECO:0000256" key="3">
    <source>
        <dbReference type="ARBA" id="ARBA00022448"/>
    </source>
</evidence>
<feature type="transmembrane region" description="Helical" evidence="7">
    <location>
        <begin position="346"/>
        <end position="368"/>
    </location>
</feature>
<feature type="transmembrane region" description="Helical" evidence="7">
    <location>
        <begin position="414"/>
        <end position="433"/>
    </location>
</feature>
<reference evidence="8 9" key="1">
    <citation type="journal article" date="2018" name="Nat. Ecol. Evol.">
        <title>Pezizomycetes genomes reveal the molecular basis of ectomycorrhizal truffle lifestyle.</title>
        <authorList>
            <person name="Murat C."/>
            <person name="Payen T."/>
            <person name="Noel B."/>
            <person name="Kuo A."/>
            <person name="Morin E."/>
            <person name="Chen J."/>
            <person name="Kohler A."/>
            <person name="Krizsan K."/>
            <person name="Balestrini R."/>
            <person name="Da Silva C."/>
            <person name="Montanini B."/>
            <person name="Hainaut M."/>
            <person name="Levati E."/>
            <person name="Barry K.W."/>
            <person name="Belfiori B."/>
            <person name="Cichocki N."/>
            <person name="Clum A."/>
            <person name="Dockter R.B."/>
            <person name="Fauchery L."/>
            <person name="Guy J."/>
            <person name="Iotti M."/>
            <person name="Le Tacon F."/>
            <person name="Lindquist E.A."/>
            <person name="Lipzen A."/>
            <person name="Malagnac F."/>
            <person name="Mello A."/>
            <person name="Molinier V."/>
            <person name="Miyauchi S."/>
            <person name="Poulain J."/>
            <person name="Riccioni C."/>
            <person name="Rubini A."/>
            <person name="Sitrit Y."/>
            <person name="Splivallo R."/>
            <person name="Traeger S."/>
            <person name="Wang M."/>
            <person name="Zifcakova L."/>
            <person name="Wipf D."/>
            <person name="Zambonelli A."/>
            <person name="Paolocci F."/>
            <person name="Nowrousian M."/>
            <person name="Ottonello S."/>
            <person name="Baldrian P."/>
            <person name="Spatafora J.W."/>
            <person name="Henrissat B."/>
            <person name="Nagy L.G."/>
            <person name="Aury J.M."/>
            <person name="Wincker P."/>
            <person name="Grigoriev I.V."/>
            <person name="Bonfante P."/>
            <person name="Martin F.M."/>
        </authorList>
    </citation>
    <scope>NUCLEOTIDE SEQUENCE [LARGE SCALE GENOMIC DNA]</scope>
    <source>
        <strain evidence="8 9">CCBAS932</strain>
    </source>
</reference>
<evidence type="ECO:0000256" key="5">
    <source>
        <dbReference type="ARBA" id="ARBA00022989"/>
    </source>
</evidence>